<sequence>MSDVSLVFNLVARDNTGQTLEKVREKFDAAAAGIGAGVAAALGVGIAANLDMEAANDKLAAQLGVGPAKAAELSKVSAKVYEGAWGESTAEVNDAIKNVYMNIGDTSKAQGGLEGATVKVMALSDAFDQDLTASTYAAGQMVKTGMAKNFDEAMDLLTVGFQKGADKSGDFLDTFNEYSTQFRKLGIDGPQAIGLISQGLKGGARDADIVADAFKEFGIRAIDGSKTTADGFKLIGLSADDMSKKIAAGGPGANKALDETLDRLRAMKDPVKQNAAGVALFGTQWEDMGKAMMSLDPSKAADSLGKVGGAADKMAKTLGDNPKAAIESFKRKVVGDLSEIAGHFIKFAMENQGVFEPLAYAIGGIAAVVLTVKAGMMAWAAAQAAWSAATAVATAAQWLWNSALFASPITWIIVGIVALIAIIVIIATKTTWFQTIWKVAWGAIKTAVSASWSFIRDKVFGPIGRFFTQTIPRWSGMVRDAVVGAWNSTKNKVQSVVGGMLSWVRGKWDGFIGFFRGLPGKIGRATSGMFNGVKNAFRSAINWVIGKWNNFGFSIGGGSFMGKSLPRVTIGTPNIPYLAKGGLITRGGMAMVGERGPEVLSLPRGAGVAPLPVGGAGTRVDVYLHVDADDAYLKRRIRKMVSVEGRGSVNALFE</sequence>
<name>A0ABM6SVH8_9ACTN</name>
<dbReference type="RefSeq" id="WP_099499371.1">
    <property type="nucleotide sequence ID" value="NZ_CP026652.1"/>
</dbReference>
<dbReference type="Pfam" id="PF10145">
    <property type="entry name" value="PhageMin_Tail"/>
    <property type="match status" value="1"/>
</dbReference>
<gene>
    <name evidence="4" type="ORF">C4B68_26085</name>
</gene>
<feature type="transmembrane region" description="Helical" evidence="2">
    <location>
        <begin position="354"/>
        <end position="372"/>
    </location>
</feature>
<evidence type="ECO:0000259" key="3">
    <source>
        <dbReference type="Pfam" id="PF10145"/>
    </source>
</evidence>
<dbReference type="PANTHER" id="PTHR37813:SF1">
    <property type="entry name" value="FELS-2 PROPHAGE PROTEIN"/>
    <property type="match status" value="1"/>
</dbReference>
<evidence type="ECO:0000256" key="2">
    <source>
        <dbReference type="SAM" id="Phobius"/>
    </source>
</evidence>
<dbReference type="EMBL" id="CP026652">
    <property type="protein sequence ID" value="AVH58659.1"/>
    <property type="molecule type" value="Genomic_DNA"/>
</dbReference>
<keyword evidence="2" id="KW-0812">Transmembrane</keyword>
<feature type="domain" description="Phage tail tape measure protein" evidence="3">
    <location>
        <begin position="85"/>
        <end position="282"/>
    </location>
</feature>
<evidence type="ECO:0000313" key="4">
    <source>
        <dbReference type="EMBL" id="AVH58659.1"/>
    </source>
</evidence>
<organism evidence="4 5">
    <name type="scientific">Streptomyces dengpaensis</name>
    <dbReference type="NCBI Taxonomy" id="2049881"/>
    <lineage>
        <taxon>Bacteria</taxon>
        <taxon>Bacillati</taxon>
        <taxon>Actinomycetota</taxon>
        <taxon>Actinomycetes</taxon>
        <taxon>Kitasatosporales</taxon>
        <taxon>Streptomycetaceae</taxon>
        <taxon>Streptomyces</taxon>
    </lineage>
</organism>
<reference evidence="4 5" key="1">
    <citation type="submission" date="2018-02" db="EMBL/GenBank/DDBJ databases">
        <title>Complete genome sequence of Streptomyces dengpaensis, the producer of angucyclines.</title>
        <authorList>
            <person name="Yumei L."/>
        </authorList>
    </citation>
    <scope>NUCLEOTIDE SEQUENCE [LARGE SCALE GENOMIC DNA]</scope>
    <source>
        <strain evidence="4 5">XZHG99</strain>
    </source>
</reference>
<dbReference type="InterPro" id="IPR010090">
    <property type="entry name" value="Phage_tape_meas"/>
</dbReference>
<feature type="transmembrane region" description="Helical" evidence="2">
    <location>
        <begin position="406"/>
        <end position="428"/>
    </location>
</feature>
<keyword evidence="1" id="KW-1188">Viral release from host cell</keyword>
<protein>
    <submittedName>
        <fullName evidence="4">Phage tail protein</fullName>
    </submittedName>
</protein>
<accession>A0ABM6SVH8</accession>
<proteinExistence type="predicted"/>
<evidence type="ECO:0000313" key="5">
    <source>
        <dbReference type="Proteomes" id="UP000238413"/>
    </source>
</evidence>
<feature type="transmembrane region" description="Helical" evidence="2">
    <location>
        <begin position="379"/>
        <end position="400"/>
    </location>
</feature>
<keyword evidence="5" id="KW-1185">Reference proteome</keyword>
<dbReference type="Proteomes" id="UP000238413">
    <property type="component" value="Chromosome"/>
</dbReference>
<keyword evidence="2" id="KW-0472">Membrane</keyword>
<dbReference type="PANTHER" id="PTHR37813">
    <property type="entry name" value="FELS-2 PROPHAGE PROTEIN"/>
    <property type="match status" value="1"/>
</dbReference>
<evidence type="ECO:0000256" key="1">
    <source>
        <dbReference type="ARBA" id="ARBA00022612"/>
    </source>
</evidence>
<keyword evidence="2" id="KW-1133">Transmembrane helix</keyword>